<sequence length="389" mass="41910">MMAGHSAGGQVAEEYALQKTGGLILLASRLTPAGNRWSGMTQHARPIMILGGSLDGQMRWTRNLPWMTESAVCAAKLGPLHAAAHKPVILLEGVNHAQFGDDKRNAPRGDIVATVSYAQARDMIARAMGDFIVAHLGHGDTPAECTPEAQHLVSLAAGTARFATPFSAALGRGKLEGPWEQPAEPSAACSHAAEVLADSGLLANTYGAEVLDEQNTDLDRQLYAHPGEIGAAERFAVQQQLRVLQALAPDVQSRISIVATVCTDFDTFTYNQPAIALDLDGEQYDDSLPPITGSQINEATLEEALQQDTDVTQSAGPEKWIKEERIDSKDVNESTTEIRSSLILSKAPEKLSCYYKGMGLFRGSVYVKCLSVASCIEWIMLDCYKDAKL</sequence>
<proteinExistence type="predicted"/>
<evidence type="ECO:0000313" key="1">
    <source>
        <dbReference type="EMBL" id="CAK0757306.1"/>
    </source>
</evidence>
<dbReference type="InterPro" id="IPR029058">
    <property type="entry name" value="AB_hydrolase_fold"/>
</dbReference>
<dbReference type="AlphaFoldDB" id="A0AAV1HX46"/>
<accession>A0AAV1HX46</accession>
<name>A0AAV1HX46_9CHLO</name>
<dbReference type="EMBL" id="CAUYUE010000003">
    <property type="protein sequence ID" value="CAK0757306.1"/>
    <property type="molecule type" value="Genomic_DNA"/>
</dbReference>
<reference evidence="1 2" key="1">
    <citation type="submission" date="2023-10" db="EMBL/GenBank/DDBJ databases">
        <authorList>
            <person name="Maclean D."/>
            <person name="Macfadyen A."/>
        </authorList>
    </citation>
    <scope>NUCLEOTIDE SEQUENCE [LARGE SCALE GENOMIC DNA]</scope>
</reference>
<keyword evidence="2" id="KW-1185">Reference proteome</keyword>
<organism evidence="1 2">
    <name type="scientific">Coccomyxa viridis</name>
    <dbReference type="NCBI Taxonomy" id="1274662"/>
    <lineage>
        <taxon>Eukaryota</taxon>
        <taxon>Viridiplantae</taxon>
        <taxon>Chlorophyta</taxon>
        <taxon>core chlorophytes</taxon>
        <taxon>Trebouxiophyceae</taxon>
        <taxon>Trebouxiophyceae incertae sedis</taxon>
        <taxon>Coccomyxaceae</taxon>
        <taxon>Coccomyxa</taxon>
    </lineage>
</organism>
<protein>
    <submittedName>
        <fullName evidence="1">Uncharacterized protein</fullName>
    </submittedName>
</protein>
<dbReference type="Proteomes" id="UP001314263">
    <property type="component" value="Unassembled WGS sequence"/>
</dbReference>
<comment type="caution">
    <text evidence="1">The sequence shown here is derived from an EMBL/GenBank/DDBJ whole genome shotgun (WGS) entry which is preliminary data.</text>
</comment>
<gene>
    <name evidence="1" type="ORF">CVIRNUC_002529</name>
</gene>
<evidence type="ECO:0000313" key="2">
    <source>
        <dbReference type="Proteomes" id="UP001314263"/>
    </source>
</evidence>
<dbReference type="Gene3D" id="3.40.50.1820">
    <property type="entry name" value="alpha/beta hydrolase"/>
    <property type="match status" value="1"/>
</dbReference>